<feature type="transmembrane region" description="Helical" evidence="1">
    <location>
        <begin position="163"/>
        <end position="182"/>
    </location>
</feature>
<feature type="transmembrane region" description="Helical" evidence="1">
    <location>
        <begin position="22"/>
        <end position="40"/>
    </location>
</feature>
<name>A0A218P609_9EURY</name>
<keyword evidence="1" id="KW-1133">Transmembrane helix</keyword>
<dbReference type="EMBL" id="CP015102">
    <property type="protein sequence ID" value="ASJ06200.1"/>
    <property type="molecule type" value="Genomic_DNA"/>
</dbReference>
<proteinExistence type="predicted"/>
<keyword evidence="1" id="KW-0472">Membrane</keyword>
<keyword evidence="3" id="KW-1185">Reference proteome</keyword>
<feature type="transmembrane region" description="Helical" evidence="1">
    <location>
        <begin position="134"/>
        <end position="156"/>
    </location>
</feature>
<reference evidence="2 3" key="1">
    <citation type="submission" date="2016-04" db="EMBL/GenBank/DDBJ databases">
        <title>Complete genome sequence of Thermococcus pacificus type strain P4.</title>
        <authorList>
            <person name="Oger P.M."/>
        </authorList>
    </citation>
    <scope>NUCLEOTIDE SEQUENCE [LARGE SCALE GENOMIC DNA]</scope>
    <source>
        <strain evidence="2 3">P-4</strain>
    </source>
</reference>
<evidence type="ECO:0000313" key="2">
    <source>
        <dbReference type="EMBL" id="ASJ06200.1"/>
    </source>
</evidence>
<organism evidence="2 3">
    <name type="scientific">Thermococcus pacificus</name>
    <dbReference type="NCBI Taxonomy" id="71998"/>
    <lineage>
        <taxon>Archaea</taxon>
        <taxon>Methanobacteriati</taxon>
        <taxon>Methanobacteriota</taxon>
        <taxon>Thermococci</taxon>
        <taxon>Thermococcales</taxon>
        <taxon>Thermococcaceae</taxon>
        <taxon>Thermococcus</taxon>
    </lineage>
</organism>
<evidence type="ECO:0000313" key="3">
    <source>
        <dbReference type="Proteomes" id="UP000197418"/>
    </source>
</evidence>
<feature type="transmembrane region" description="Helical" evidence="1">
    <location>
        <begin position="99"/>
        <end position="122"/>
    </location>
</feature>
<keyword evidence="1" id="KW-0812">Transmembrane</keyword>
<dbReference type="Proteomes" id="UP000197418">
    <property type="component" value="Chromosome"/>
</dbReference>
<gene>
    <name evidence="2" type="ORF">A3L08_02075</name>
</gene>
<dbReference type="AlphaFoldDB" id="A0A218P609"/>
<accession>A0A218P609</accession>
<feature type="transmembrane region" description="Helical" evidence="1">
    <location>
        <begin position="188"/>
        <end position="205"/>
    </location>
</feature>
<sequence>MNYDTGECTIFGMMVYNTPCRVFSMITFSLGMAMLILFLAGRLRASFAVGIAYYSVTFFAAWTWALSAKVLASLGIFLSLIGLYSSPRDTETSRSLREATSLVIYALVFLIFLLSAVSYIFYFSWVCWDAYSGAVAFLCSLISYILIGAGLVSPLLWRKRLRIPALVALLPAVLFLDFAVKLLQFSRLLWALVAVLFAMELWGRCENVMRRT</sequence>
<evidence type="ECO:0000256" key="1">
    <source>
        <dbReference type="SAM" id="Phobius"/>
    </source>
</evidence>
<protein>
    <submittedName>
        <fullName evidence="2">Uncharacterized protein</fullName>
    </submittedName>
</protein>
<dbReference type="KEGG" id="tpaf:A3L08_02075"/>